<evidence type="ECO:0000313" key="3">
    <source>
        <dbReference type="Proteomes" id="UP000245884"/>
    </source>
</evidence>
<dbReference type="GeneID" id="37028642"/>
<dbReference type="RefSeq" id="XP_025360075.1">
    <property type="nucleotide sequence ID" value="XM_025506819.1"/>
</dbReference>
<protein>
    <submittedName>
        <fullName evidence="2">Uncharacterized protein</fullName>
    </submittedName>
</protein>
<dbReference type="AlphaFoldDB" id="A0A316UNG9"/>
<proteinExistence type="predicted"/>
<sequence length="132" mass="14373">MHYSSLQACFENPLLRTPQLYTKLFVAIGILLTILTVVQAKGEPTGRFVGTCYYDRKCGADPHSIEVGPSGVTNILVSCHSFRSAVSFGEICAEHNCKLCINVTKSQCYAPAPGGDFFTYCIPKDNATNSIE</sequence>
<keyword evidence="1" id="KW-1133">Transmembrane helix</keyword>
<evidence type="ECO:0000256" key="1">
    <source>
        <dbReference type="SAM" id="Phobius"/>
    </source>
</evidence>
<keyword evidence="3" id="KW-1185">Reference proteome</keyword>
<evidence type="ECO:0000313" key="2">
    <source>
        <dbReference type="EMBL" id="PWN25463.1"/>
    </source>
</evidence>
<name>A0A316UNG9_9BASI</name>
<feature type="transmembrane region" description="Helical" evidence="1">
    <location>
        <begin position="20"/>
        <end position="38"/>
    </location>
</feature>
<reference evidence="2 3" key="1">
    <citation type="journal article" date="2018" name="Mol. Biol. Evol.">
        <title>Broad Genomic Sampling Reveals a Smut Pathogenic Ancestry of the Fungal Clade Ustilaginomycotina.</title>
        <authorList>
            <person name="Kijpornyongpan T."/>
            <person name="Mondo S.J."/>
            <person name="Barry K."/>
            <person name="Sandor L."/>
            <person name="Lee J."/>
            <person name="Lipzen A."/>
            <person name="Pangilinan J."/>
            <person name="LaButti K."/>
            <person name="Hainaut M."/>
            <person name="Henrissat B."/>
            <person name="Grigoriev I.V."/>
            <person name="Spatafora J.W."/>
            <person name="Aime M.C."/>
        </authorList>
    </citation>
    <scope>NUCLEOTIDE SEQUENCE [LARGE SCALE GENOMIC DNA]</scope>
    <source>
        <strain evidence="2 3">MCA 5214</strain>
    </source>
</reference>
<keyword evidence="1" id="KW-0472">Membrane</keyword>
<keyword evidence="1" id="KW-0812">Transmembrane</keyword>
<organism evidence="2 3">
    <name type="scientific">Jaminaea rosea</name>
    <dbReference type="NCBI Taxonomy" id="1569628"/>
    <lineage>
        <taxon>Eukaryota</taxon>
        <taxon>Fungi</taxon>
        <taxon>Dikarya</taxon>
        <taxon>Basidiomycota</taxon>
        <taxon>Ustilaginomycotina</taxon>
        <taxon>Exobasidiomycetes</taxon>
        <taxon>Microstromatales</taxon>
        <taxon>Microstromatales incertae sedis</taxon>
        <taxon>Jaminaea</taxon>
    </lineage>
</organism>
<dbReference type="EMBL" id="KZ819675">
    <property type="protein sequence ID" value="PWN25463.1"/>
    <property type="molecule type" value="Genomic_DNA"/>
</dbReference>
<accession>A0A316UNG9</accession>
<dbReference type="Proteomes" id="UP000245884">
    <property type="component" value="Unassembled WGS sequence"/>
</dbReference>
<gene>
    <name evidence="2" type="ORF">BDZ90DRAFT_233918</name>
</gene>